<dbReference type="RefSeq" id="WP_092912268.1">
    <property type="nucleotide sequence ID" value="NZ_FOXB01000016.1"/>
</dbReference>
<feature type="domain" description="Aminotransferase class V" evidence="2">
    <location>
        <begin position="31"/>
        <end position="424"/>
    </location>
</feature>
<protein>
    <submittedName>
        <fullName evidence="3">Selenocysteine lyase/Cysteine desulfurase</fullName>
    </submittedName>
</protein>
<organism evidence="3 4">
    <name type="scientific">Hydrogenimonas thermophila</name>
    <dbReference type="NCBI Taxonomy" id="223786"/>
    <lineage>
        <taxon>Bacteria</taxon>
        <taxon>Pseudomonadati</taxon>
        <taxon>Campylobacterota</taxon>
        <taxon>Epsilonproteobacteria</taxon>
        <taxon>Campylobacterales</taxon>
        <taxon>Hydrogenimonadaceae</taxon>
        <taxon>Hydrogenimonas</taxon>
    </lineage>
</organism>
<dbReference type="InterPro" id="IPR015424">
    <property type="entry name" value="PyrdxlP-dep_Trfase"/>
</dbReference>
<dbReference type="GO" id="GO:0016829">
    <property type="term" value="F:lyase activity"/>
    <property type="evidence" value="ECO:0007669"/>
    <property type="project" value="UniProtKB-KW"/>
</dbReference>
<dbReference type="InterPro" id="IPR015422">
    <property type="entry name" value="PyrdxlP-dep_Trfase_small"/>
</dbReference>
<reference evidence="3 4" key="1">
    <citation type="submission" date="2016-10" db="EMBL/GenBank/DDBJ databases">
        <authorList>
            <person name="de Groot N.N."/>
        </authorList>
    </citation>
    <scope>NUCLEOTIDE SEQUENCE [LARGE SCALE GENOMIC DNA]</scope>
    <source>
        <strain evidence="3 4">EP1-55-1</strain>
    </source>
</reference>
<dbReference type="EMBL" id="FOXB01000016">
    <property type="protein sequence ID" value="SFP34322.1"/>
    <property type="molecule type" value="Genomic_DNA"/>
</dbReference>
<sequence>MNQRLFQPLLKSKDTRQELFDNTIGKRKSTYFDFTATGLGYHSIEERMAEVLEYYANTHSEEAYLAKTMQQCYENARSSLKSSLDLEDDFLIIPSGYGSTGAIKRFQELMGLYIPPAVCKRLGSKPDVPKKPLVVVGPYEHHSNELGFRESLCDIHRVPLTADGKVDLQNLENVLKKNRGREIIGSFCVASNATGIITPYEEISKLLRHYGAVVCFDAAATSPYMNISSYLFDAMFLSAHKLIGGPGACGLLVIRKDLVDTSIAPTYPGGGTVTYVSRTSHMFHKNPEIREDAGTPAVLQMIRAALAYQLRNEMGLVWIKEQKEKLYRYLVQHIQKNDQFKILGNPEAENIGIVSLIPKQMSPYALCQVLSQKFQIETRAGCACAGPYGHDLLGLEDDRDLSFKPGWLRISLHPIHTFEQIDHLVDALHKITNTKPFYKKQLKRLKF</sequence>
<gene>
    <name evidence="3" type="ORF">SAMN05216234_1162</name>
</gene>
<keyword evidence="4" id="KW-1185">Reference proteome</keyword>
<dbReference type="PANTHER" id="PTHR43586:SF8">
    <property type="entry name" value="CYSTEINE DESULFURASE 1, CHLOROPLASTIC"/>
    <property type="match status" value="1"/>
</dbReference>
<evidence type="ECO:0000313" key="4">
    <source>
        <dbReference type="Proteomes" id="UP000199227"/>
    </source>
</evidence>
<dbReference type="InterPro" id="IPR015421">
    <property type="entry name" value="PyrdxlP-dep_Trfase_major"/>
</dbReference>
<dbReference type="AlphaFoldDB" id="A0A1I5PJL0"/>
<dbReference type="InterPro" id="IPR000192">
    <property type="entry name" value="Aminotrans_V_dom"/>
</dbReference>
<keyword evidence="1" id="KW-0663">Pyridoxal phosphate</keyword>
<dbReference type="Pfam" id="PF00266">
    <property type="entry name" value="Aminotran_5"/>
    <property type="match status" value="1"/>
</dbReference>
<dbReference type="STRING" id="223786.SAMN05216234_1162"/>
<accession>A0A1I5PJL0</accession>
<keyword evidence="3" id="KW-0456">Lyase</keyword>
<dbReference type="OrthoDB" id="9804366at2"/>
<evidence type="ECO:0000313" key="3">
    <source>
        <dbReference type="EMBL" id="SFP34322.1"/>
    </source>
</evidence>
<dbReference type="Gene3D" id="3.90.1150.10">
    <property type="entry name" value="Aspartate Aminotransferase, domain 1"/>
    <property type="match status" value="1"/>
</dbReference>
<dbReference type="PANTHER" id="PTHR43586">
    <property type="entry name" value="CYSTEINE DESULFURASE"/>
    <property type="match status" value="1"/>
</dbReference>
<dbReference type="Gene3D" id="3.40.640.10">
    <property type="entry name" value="Type I PLP-dependent aspartate aminotransferase-like (Major domain)"/>
    <property type="match status" value="1"/>
</dbReference>
<evidence type="ECO:0000256" key="1">
    <source>
        <dbReference type="ARBA" id="ARBA00022898"/>
    </source>
</evidence>
<dbReference type="SUPFAM" id="SSF53383">
    <property type="entry name" value="PLP-dependent transferases"/>
    <property type="match status" value="1"/>
</dbReference>
<evidence type="ECO:0000259" key="2">
    <source>
        <dbReference type="Pfam" id="PF00266"/>
    </source>
</evidence>
<proteinExistence type="predicted"/>
<dbReference type="Proteomes" id="UP000199227">
    <property type="component" value="Unassembled WGS sequence"/>
</dbReference>
<name>A0A1I5PJL0_9BACT</name>